<dbReference type="GO" id="GO:0008977">
    <property type="term" value="F:prephenate dehydrogenase (NAD+) activity"/>
    <property type="evidence" value="ECO:0007669"/>
    <property type="project" value="InterPro"/>
</dbReference>
<dbReference type="PANTHER" id="PTHR21363:SF0">
    <property type="entry name" value="PREPHENATE DEHYDROGENASE [NADP(+)]"/>
    <property type="match status" value="1"/>
</dbReference>
<dbReference type="InterPro" id="IPR036291">
    <property type="entry name" value="NAD(P)-bd_dom_sf"/>
</dbReference>
<dbReference type="GO" id="GO:0070403">
    <property type="term" value="F:NAD+ binding"/>
    <property type="evidence" value="ECO:0007669"/>
    <property type="project" value="InterPro"/>
</dbReference>
<dbReference type="InterPro" id="IPR008927">
    <property type="entry name" value="6-PGluconate_DH-like_C_sf"/>
</dbReference>
<sequence>MSREIRTLAVVGARGEMGAMFVSRAKAAGCEVRTLDKPLVEKAAREALAGADMVLLCVPIDAMGPVLGILAPLLTKTQILCDVCSVKATPLRQMLAVHEGPVVGTHPLFGGVLPAPEDRRVAVCPGRGDEALAEVSAFMERLGFISFTVSAREHDQGQSLVQGLNFVTTVAYLATVASHEGVLKFVTPSFRRRLEAARKMCLRDAPMFEAMFESNPASQEAVRIFRSHLNVAAGGDVDLLVERARWWWSDEARRQETTSGADHATNQA</sequence>
<dbReference type="STRING" id="1121439.dsat_0417"/>
<dbReference type="AlphaFoldDB" id="S7T8Q2"/>
<gene>
    <name evidence="3" type="ORF">dsat_0417</name>
</gene>
<keyword evidence="1" id="KW-0560">Oxidoreductase</keyword>
<protein>
    <submittedName>
        <fullName evidence="3">Prephenate dehydrogenase</fullName>
    </submittedName>
</protein>
<evidence type="ECO:0000259" key="2">
    <source>
        <dbReference type="PROSITE" id="PS51176"/>
    </source>
</evidence>
<proteinExistence type="predicted"/>
<dbReference type="GO" id="GO:0006571">
    <property type="term" value="P:tyrosine biosynthetic process"/>
    <property type="evidence" value="ECO:0007669"/>
    <property type="project" value="InterPro"/>
</dbReference>
<keyword evidence="4" id="KW-1185">Reference proteome</keyword>
<name>S7T8Q2_9BACT</name>
<dbReference type="InterPro" id="IPR050812">
    <property type="entry name" value="Preph/Arog_dehydrog"/>
</dbReference>
<reference evidence="3 4" key="1">
    <citation type="journal article" date="2013" name="Genome Announc.">
        <title>Draft genome sequences for three mercury-methylating, sulfate-reducing bacteria.</title>
        <authorList>
            <person name="Brown S.D."/>
            <person name="Hurt R.A.Jr."/>
            <person name="Gilmour C.C."/>
            <person name="Elias D.A."/>
        </authorList>
    </citation>
    <scope>NUCLEOTIDE SEQUENCE [LARGE SCALE GENOMIC DNA]</scope>
    <source>
        <strain evidence="3 4">DSM 16529</strain>
    </source>
</reference>
<dbReference type="Gene3D" id="3.40.50.720">
    <property type="entry name" value="NAD(P)-binding Rossmann-like Domain"/>
    <property type="match status" value="1"/>
</dbReference>
<organism evidence="3 4">
    <name type="scientific">Alkalidesulfovibrio alkalitolerans DSM 16529</name>
    <dbReference type="NCBI Taxonomy" id="1121439"/>
    <lineage>
        <taxon>Bacteria</taxon>
        <taxon>Pseudomonadati</taxon>
        <taxon>Thermodesulfobacteriota</taxon>
        <taxon>Desulfovibrionia</taxon>
        <taxon>Desulfovibrionales</taxon>
        <taxon>Desulfovibrionaceae</taxon>
        <taxon>Alkalidesulfovibrio</taxon>
    </lineage>
</organism>
<feature type="domain" description="Prephenate/arogenate dehydrogenase" evidence="2">
    <location>
        <begin position="6"/>
        <end position="268"/>
    </location>
</feature>
<dbReference type="Pfam" id="PF02153">
    <property type="entry name" value="PDH_N"/>
    <property type="match status" value="1"/>
</dbReference>
<evidence type="ECO:0000313" key="4">
    <source>
        <dbReference type="Proteomes" id="UP000014975"/>
    </source>
</evidence>
<dbReference type="RefSeq" id="WP_020887111.1">
    <property type="nucleotide sequence ID" value="NZ_ATHI01000026.1"/>
</dbReference>
<dbReference type="PROSITE" id="PS51176">
    <property type="entry name" value="PDH_ADH"/>
    <property type="match status" value="1"/>
</dbReference>
<dbReference type="GO" id="GO:0004665">
    <property type="term" value="F:prephenate dehydrogenase (NADP+) activity"/>
    <property type="evidence" value="ECO:0007669"/>
    <property type="project" value="InterPro"/>
</dbReference>
<dbReference type="PATRIC" id="fig|1121439.3.peg.1769"/>
<dbReference type="EMBL" id="ATHI01000026">
    <property type="protein sequence ID" value="EPR32976.1"/>
    <property type="molecule type" value="Genomic_DNA"/>
</dbReference>
<dbReference type="SUPFAM" id="SSF48179">
    <property type="entry name" value="6-phosphogluconate dehydrogenase C-terminal domain-like"/>
    <property type="match status" value="1"/>
</dbReference>
<comment type="caution">
    <text evidence="3">The sequence shown here is derived from an EMBL/GenBank/DDBJ whole genome shotgun (WGS) entry which is preliminary data.</text>
</comment>
<dbReference type="eggNOG" id="COG0287">
    <property type="taxonomic scope" value="Bacteria"/>
</dbReference>
<dbReference type="PANTHER" id="PTHR21363">
    <property type="entry name" value="PREPHENATE DEHYDROGENASE"/>
    <property type="match status" value="1"/>
</dbReference>
<evidence type="ECO:0000256" key="1">
    <source>
        <dbReference type="ARBA" id="ARBA00023002"/>
    </source>
</evidence>
<dbReference type="InterPro" id="IPR003099">
    <property type="entry name" value="Prephen_DH"/>
</dbReference>
<dbReference type="Proteomes" id="UP000014975">
    <property type="component" value="Unassembled WGS sequence"/>
</dbReference>
<evidence type="ECO:0000313" key="3">
    <source>
        <dbReference type="EMBL" id="EPR32976.1"/>
    </source>
</evidence>
<accession>S7T8Q2</accession>
<dbReference type="SUPFAM" id="SSF51735">
    <property type="entry name" value="NAD(P)-binding Rossmann-fold domains"/>
    <property type="match status" value="1"/>
</dbReference>
<dbReference type="InterPro" id="IPR046826">
    <property type="entry name" value="PDH_N"/>
</dbReference>